<proteinExistence type="predicted"/>
<gene>
    <name evidence="2" type="ORF">QQ008_16380</name>
</gene>
<keyword evidence="1" id="KW-0472">Membrane</keyword>
<evidence type="ECO:0000313" key="2">
    <source>
        <dbReference type="EMBL" id="MDN5202968.1"/>
    </source>
</evidence>
<protein>
    <submittedName>
        <fullName evidence="2">Uncharacterized protein</fullName>
    </submittedName>
</protein>
<evidence type="ECO:0000256" key="1">
    <source>
        <dbReference type="SAM" id="Phobius"/>
    </source>
</evidence>
<sequence length="237" mass="27779">MSSKINWWKVLLEIPVIVFSILLAFVLNAWRDRLNETALEQHYLKELKNEFLINQSELESDQQFRQDQIGALNTLIFLSARDSLDYVSVDSLSRLISYALPSRFYSPTEAVLNDLISSGNLGILQSQKLRKLLLEYSVFKSKALILERTERKSIEEQLEPYLIENGALMSFGRRKYRHLFPSEGSERQRINRLLSDRKFLDILYLRLDRVTVAYNFEVPLGTRMDEILQIIDQELDE</sequence>
<comment type="caution">
    <text evidence="2">The sequence shown here is derived from an EMBL/GenBank/DDBJ whole genome shotgun (WGS) entry which is preliminary data.</text>
</comment>
<keyword evidence="1" id="KW-1133">Transmembrane helix</keyword>
<accession>A0ABT8KTL2</accession>
<evidence type="ECO:0000313" key="3">
    <source>
        <dbReference type="Proteomes" id="UP001172082"/>
    </source>
</evidence>
<feature type="transmembrane region" description="Helical" evidence="1">
    <location>
        <begin position="6"/>
        <end position="27"/>
    </location>
</feature>
<dbReference type="Proteomes" id="UP001172082">
    <property type="component" value="Unassembled WGS sequence"/>
</dbReference>
<reference evidence="2" key="1">
    <citation type="submission" date="2023-06" db="EMBL/GenBank/DDBJ databases">
        <title>Genomic of Parafulvivirga corallium.</title>
        <authorList>
            <person name="Wang G."/>
        </authorList>
    </citation>
    <scope>NUCLEOTIDE SEQUENCE</scope>
    <source>
        <strain evidence="2">BMA10</strain>
    </source>
</reference>
<dbReference type="EMBL" id="JAUJEA010000006">
    <property type="protein sequence ID" value="MDN5202968.1"/>
    <property type="molecule type" value="Genomic_DNA"/>
</dbReference>
<organism evidence="2 3">
    <name type="scientific">Splendidivirga corallicola</name>
    <dbReference type="NCBI Taxonomy" id="3051826"/>
    <lineage>
        <taxon>Bacteria</taxon>
        <taxon>Pseudomonadati</taxon>
        <taxon>Bacteroidota</taxon>
        <taxon>Cytophagia</taxon>
        <taxon>Cytophagales</taxon>
        <taxon>Splendidivirgaceae</taxon>
        <taxon>Splendidivirga</taxon>
    </lineage>
</organism>
<dbReference type="RefSeq" id="WP_346752992.1">
    <property type="nucleotide sequence ID" value="NZ_JAUJEA010000006.1"/>
</dbReference>
<keyword evidence="1" id="KW-0812">Transmembrane</keyword>
<name>A0ABT8KTL2_9BACT</name>
<keyword evidence="3" id="KW-1185">Reference proteome</keyword>